<dbReference type="Proteomes" id="UP000241507">
    <property type="component" value="Chromosome"/>
</dbReference>
<evidence type="ECO:0000256" key="2">
    <source>
        <dbReference type="ARBA" id="ARBA00022475"/>
    </source>
</evidence>
<name>A0A2R3Z862_9FLAO</name>
<comment type="subcellular location">
    <subcellularLocation>
        <location evidence="1">Cell membrane</location>
        <topology evidence="1">Multi-pass membrane protein</topology>
    </subcellularLocation>
</comment>
<dbReference type="KEGG" id="grs:C7S20_14690"/>
<accession>A0A2R3Z862</accession>
<dbReference type="Pfam" id="PF03176">
    <property type="entry name" value="MMPL"/>
    <property type="match status" value="2"/>
</dbReference>
<reference evidence="9" key="1">
    <citation type="submission" date="2018-03" db="EMBL/GenBank/DDBJ databases">
        <title>Gramella fulva sp. nov., isolated from a dry surface of tidal flat.</title>
        <authorList>
            <person name="Hwang S.H."/>
            <person name="Hwang W.M."/>
            <person name="Kang K."/>
            <person name="Ahn T.-Y."/>
        </authorList>
    </citation>
    <scope>NUCLEOTIDE SEQUENCE [LARGE SCALE GENOMIC DNA]</scope>
    <source>
        <strain evidence="9">SH35</strain>
    </source>
</reference>
<feature type="transmembrane region" description="Helical" evidence="6">
    <location>
        <begin position="660"/>
        <end position="676"/>
    </location>
</feature>
<feature type="transmembrane region" description="Helical" evidence="6">
    <location>
        <begin position="362"/>
        <end position="381"/>
    </location>
</feature>
<keyword evidence="4 6" id="KW-1133">Transmembrane helix</keyword>
<dbReference type="Gene3D" id="1.20.1640.10">
    <property type="entry name" value="Multidrug efflux transporter AcrB transmembrane domain"/>
    <property type="match status" value="2"/>
</dbReference>
<gene>
    <name evidence="8" type="ORF">C7S20_14690</name>
</gene>
<organism evidence="8 9">
    <name type="scientific">Christiangramia fulva</name>
    <dbReference type="NCBI Taxonomy" id="2126553"/>
    <lineage>
        <taxon>Bacteria</taxon>
        <taxon>Pseudomonadati</taxon>
        <taxon>Bacteroidota</taxon>
        <taxon>Flavobacteriia</taxon>
        <taxon>Flavobacteriales</taxon>
        <taxon>Flavobacteriaceae</taxon>
        <taxon>Christiangramia</taxon>
    </lineage>
</organism>
<evidence type="ECO:0000259" key="7">
    <source>
        <dbReference type="Pfam" id="PF03176"/>
    </source>
</evidence>
<protein>
    <recommendedName>
        <fullName evidence="7">Membrane transport protein MMPL domain-containing protein</fullName>
    </recommendedName>
</protein>
<feature type="transmembrane region" description="Helical" evidence="6">
    <location>
        <begin position="321"/>
        <end position="342"/>
    </location>
</feature>
<dbReference type="PANTHER" id="PTHR33406">
    <property type="entry name" value="MEMBRANE PROTEIN MJ1562-RELATED"/>
    <property type="match status" value="1"/>
</dbReference>
<feature type="transmembrane region" description="Helical" evidence="6">
    <location>
        <begin position="269"/>
        <end position="288"/>
    </location>
</feature>
<feature type="transmembrane region" description="Helical" evidence="6">
    <location>
        <begin position="387"/>
        <end position="410"/>
    </location>
</feature>
<evidence type="ECO:0000256" key="4">
    <source>
        <dbReference type="ARBA" id="ARBA00022989"/>
    </source>
</evidence>
<dbReference type="RefSeq" id="WP_107013186.1">
    <property type="nucleotide sequence ID" value="NZ_CP028136.1"/>
</dbReference>
<evidence type="ECO:0000313" key="9">
    <source>
        <dbReference type="Proteomes" id="UP000241507"/>
    </source>
</evidence>
<feature type="transmembrane region" description="Helical" evidence="6">
    <location>
        <begin position="295"/>
        <end position="315"/>
    </location>
</feature>
<evidence type="ECO:0000313" key="8">
    <source>
        <dbReference type="EMBL" id="AVR46412.1"/>
    </source>
</evidence>
<feature type="transmembrane region" description="Helical" evidence="6">
    <location>
        <begin position="436"/>
        <end position="454"/>
    </location>
</feature>
<dbReference type="SUPFAM" id="SSF82866">
    <property type="entry name" value="Multidrug efflux transporter AcrB transmembrane domain"/>
    <property type="match status" value="2"/>
</dbReference>
<proteinExistence type="predicted"/>
<feature type="transmembrane region" description="Helical" evidence="6">
    <location>
        <begin position="750"/>
        <end position="769"/>
    </location>
</feature>
<feature type="transmembrane region" description="Helical" evidence="6">
    <location>
        <begin position="683"/>
        <end position="703"/>
    </location>
</feature>
<dbReference type="OrthoDB" id="9803035at2"/>
<feature type="transmembrane region" description="Helical" evidence="6">
    <location>
        <begin position="775"/>
        <end position="794"/>
    </location>
</feature>
<dbReference type="InterPro" id="IPR004869">
    <property type="entry name" value="MMPL_dom"/>
</dbReference>
<dbReference type="GO" id="GO:0005886">
    <property type="term" value="C:plasma membrane"/>
    <property type="evidence" value="ECO:0007669"/>
    <property type="project" value="UniProtKB-SubCell"/>
</dbReference>
<feature type="transmembrane region" description="Helical" evidence="6">
    <location>
        <begin position="16"/>
        <end position="35"/>
    </location>
</feature>
<dbReference type="EMBL" id="CP028136">
    <property type="protein sequence ID" value="AVR46412.1"/>
    <property type="molecule type" value="Genomic_DNA"/>
</dbReference>
<keyword evidence="9" id="KW-1185">Reference proteome</keyword>
<feature type="transmembrane region" description="Helical" evidence="6">
    <location>
        <begin position="709"/>
        <end position="729"/>
    </location>
</feature>
<keyword evidence="5 6" id="KW-0472">Membrane</keyword>
<feature type="domain" description="Membrane transport protein MMPL" evidence="7">
    <location>
        <begin position="263"/>
        <end position="409"/>
    </location>
</feature>
<evidence type="ECO:0000256" key="5">
    <source>
        <dbReference type="ARBA" id="ARBA00023136"/>
    </source>
</evidence>
<sequence>MHKAFYNIYSFLKKRPYLGLVFVLIYLGFIGFFAWNISLEEDITALVPRGKEQKKLQKILSTTNFSDKIIIDISAQNDQISPDSLVSYADHLTSRIEDELPKYIKDIRGKVPDEDLNAIYTFVYDNLPIFLDNQDYEEMSNRIQPDSIRDYLSRGYRRLMAPTGFFTKNYFFKDPLNFTNLGLEKLRELQTGDDFGIYNNYLISENRDHIILFLDPVYPSSETGKNKILVNKLNQITSELNSEFEGVHSDYFGGVLYSLANAERIKKDIIWTLGIAFILLLALLLFFYRKIYVPLLLFLPSIIGGVSAIAFLSIFKGSVSAISLGIGAVLLGISIDYALHILTHFRNNTDVEKLYKDVSRPILMSSLTTAVAFACLLFVKSEALTDLGIFASISVLLSSLFSLVLIPLLYNPAEENLKKTFLDKIAAKDYSKIKPLFYGLIILFLGSLFFFSNVKFNNDLSSLNYQPKEIKQLEDSISKVAGRSEKTLYLVAYGNSVDDALQENNELYKKLQNFKNEGLIENFSSIGGVILSTNTQNRRIEHWNTFWTDSKRERVKENVLNFSSEFGFKPRSFDCFYDEMKKHFYPIDLDDYQKAGSLYLDDFISEKNGFATVVNTVSLKEENAEKIENVFQNSNGVVAIDRKLMNQSFLGHLRQNFNELIGYSIIAVFLILLLFYGNLELSLLTLLPIAVTWICALGIMSVLNIEFNILNIIISTFIFGLGLDYSIFITNSCLKEYETGEFDLKTYQTSILLSVITTLLGMGALIFAQHPALRSISIVSIIGVIMAVSVSFILQRRIFRAFLLDRAKKGKAPIYLANIPYYFRKDISETEKLYRKKSVLDNYHYKSVEAGARKHFRQNRELFVRISRYIEDGQSIGIINSGQGELALFLHYKFPNSKITGLEIEEEKRQIAANTPASYISDIEFTDEIEKLEGFEVYIVNADYENKSALRELIGRNAKKVIFADTEFPSRWLLDLNFEIIYRQNNILVFQKAD</sequence>
<keyword evidence="3 6" id="KW-0812">Transmembrane</keyword>
<evidence type="ECO:0000256" key="3">
    <source>
        <dbReference type="ARBA" id="ARBA00022692"/>
    </source>
</evidence>
<dbReference type="PANTHER" id="PTHR33406:SF13">
    <property type="entry name" value="MEMBRANE PROTEIN YDFJ"/>
    <property type="match status" value="1"/>
</dbReference>
<feature type="domain" description="Membrane transport protein MMPL" evidence="7">
    <location>
        <begin position="663"/>
        <end position="791"/>
    </location>
</feature>
<dbReference type="InterPro" id="IPR050545">
    <property type="entry name" value="Mycobact_MmpL"/>
</dbReference>
<keyword evidence="2" id="KW-1003">Cell membrane</keyword>
<evidence type="ECO:0000256" key="6">
    <source>
        <dbReference type="SAM" id="Phobius"/>
    </source>
</evidence>
<dbReference type="AlphaFoldDB" id="A0A2R3Z862"/>
<evidence type="ECO:0000256" key="1">
    <source>
        <dbReference type="ARBA" id="ARBA00004651"/>
    </source>
</evidence>